<name>A0A0D6QRE4_ARACU</name>
<dbReference type="EMBL" id="GCKF01046135">
    <property type="protein sequence ID" value="JAG93622.1"/>
    <property type="molecule type" value="Transcribed_RNA"/>
</dbReference>
<proteinExistence type="inferred from homology"/>
<keyword evidence="3" id="KW-0539">Nucleus</keyword>
<organism evidence="5">
    <name type="scientific">Araucaria cunninghamii</name>
    <name type="common">Hoop pine</name>
    <name type="synonym">Moreton Bay pine</name>
    <dbReference type="NCBI Taxonomy" id="56994"/>
    <lineage>
        <taxon>Eukaryota</taxon>
        <taxon>Viridiplantae</taxon>
        <taxon>Streptophyta</taxon>
        <taxon>Embryophyta</taxon>
        <taxon>Tracheophyta</taxon>
        <taxon>Spermatophyta</taxon>
        <taxon>Pinopsida</taxon>
        <taxon>Pinidae</taxon>
        <taxon>Conifers II</taxon>
        <taxon>Araucariales</taxon>
        <taxon>Araucariaceae</taxon>
        <taxon>Araucaria</taxon>
    </lineage>
</organism>
<evidence type="ECO:0008006" key="6">
    <source>
        <dbReference type="Google" id="ProtNLM"/>
    </source>
</evidence>
<feature type="compositionally biased region" description="Polar residues" evidence="4">
    <location>
        <begin position="27"/>
        <end position="36"/>
    </location>
</feature>
<sequence length="524" mass="58036">MLSSPGNSPRHILPSPSPSPALTPSSNKTLTLTDPSRVSIPGPLKKRKNSQTVLDEDSYVAAIEKIIERDYFPDIPKLHDRLEWLEAARSGDPMQIRDAQLKIVERRRGRVSGHDNLVTPTSSFRDPFETPMSTVAPSLGKPLESPMEGSESVPNEGLDVNMSLDEFLKRHTSEDNESFDKIIEKVNKRRKEKYKYLQGGVESAESQALIGDGNNPNRITDGYGTSGQPESTLESWNYTPKNLLMYDSTNRLEAPLTKEEREERVRALTKEIKQSNTRFHGNVFESKTPTTKEEDNTVAILYTPVAGATPSAWPFAERDAERAKKKYDLEDLRKSPQMMLEKDGSKWGTAGYSFVRTPSPAPGVDESPFITWGEIEGTPLRLEEEDTPVGIGGSGDGPHFKIPLPPARDVRAYNLSRDAARNIREKSKLYQKPPRIPTPSRNGPASPAFNSLSPAAQKFVRNAMAKSCNSVDATLRASYRASTSPGTPKMARNAVRFEKEGSLPYRPSSLREGSVSARSPTPDL</sequence>
<feature type="region of interest" description="Disordered" evidence="4">
    <location>
        <begin position="478"/>
        <end position="524"/>
    </location>
</feature>
<evidence type="ECO:0000313" key="5">
    <source>
        <dbReference type="EMBL" id="JAG93622.1"/>
    </source>
</evidence>
<reference evidence="5" key="1">
    <citation type="submission" date="2015-03" db="EMBL/GenBank/DDBJ databases">
        <title>A transcriptome of Araucaria cunninghamii, an australian fine timber species.</title>
        <authorList>
            <person name="Jing Yi C.J.Y."/>
            <person name="Yin San L.Y.S."/>
            <person name="Abdul Karim S.S."/>
            <person name="Wan Azmi N.N."/>
            <person name="Hercus R.R."/>
            <person name="Croft L.L."/>
        </authorList>
    </citation>
    <scope>NUCLEOTIDE SEQUENCE</scope>
    <source>
        <strain evidence="5">MI0301</strain>
        <tissue evidence="5">Leaf</tissue>
    </source>
</reference>
<comment type="subcellular location">
    <subcellularLocation>
        <location evidence="1">Nucleus</location>
    </subcellularLocation>
</comment>
<evidence type="ECO:0000256" key="1">
    <source>
        <dbReference type="ARBA" id="ARBA00004123"/>
    </source>
</evidence>
<accession>A0A0D6QRE4</accession>
<feature type="region of interest" description="Disordered" evidence="4">
    <location>
        <begin position="1"/>
        <end position="52"/>
    </location>
</feature>
<dbReference type="InterPro" id="IPR019148">
    <property type="entry name" value="Nuclear_protein_DGCR14_ESS-2"/>
</dbReference>
<dbReference type="PANTHER" id="PTHR12940">
    <property type="entry name" value="ES-2 PROTEIN - RELATED"/>
    <property type="match status" value="1"/>
</dbReference>
<dbReference type="PANTHER" id="PTHR12940:SF0">
    <property type="entry name" value="SPLICING FACTOR ESS-2 HOMOLOG"/>
    <property type="match status" value="1"/>
</dbReference>
<feature type="compositionally biased region" description="Polar residues" evidence="4">
    <location>
        <begin position="439"/>
        <end position="451"/>
    </location>
</feature>
<dbReference type="Pfam" id="PF09751">
    <property type="entry name" value="Es2"/>
    <property type="match status" value="1"/>
</dbReference>
<dbReference type="GO" id="GO:0071013">
    <property type="term" value="C:catalytic step 2 spliceosome"/>
    <property type="evidence" value="ECO:0007669"/>
    <property type="project" value="TreeGrafter"/>
</dbReference>
<evidence type="ECO:0000256" key="3">
    <source>
        <dbReference type="ARBA" id="ARBA00023242"/>
    </source>
</evidence>
<feature type="region of interest" description="Disordered" evidence="4">
    <location>
        <begin position="421"/>
        <end position="451"/>
    </location>
</feature>
<evidence type="ECO:0000256" key="4">
    <source>
        <dbReference type="SAM" id="MobiDB-lite"/>
    </source>
</evidence>
<protein>
    <recommendedName>
        <fullName evidence="6">Nuclear protein DGCR14</fullName>
    </recommendedName>
</protein>
<dbReference type="AlphaFoldDB" id="A0A0D6QRE4"/>
<comment type="similarity">
    <text evidence="2">Belongs to the ESS2 family.</text>
</comment>
<evidence type="ECO:0000256" key="2">
    <source>
        <dbReference type="ARBA" id="ARBA00009072"/>
    </source>
</evidence>